<sequence length="257" mass="28768">MNSYTNIVDNREQDFPALLPTWKVQTLPVGDFWIGISGELVAPGAIIIERKTIFDLEASMKDGRYREQRTRLQAFAEEHKAHIAYIIEGNLDNAKSFTKTVLWKWFLRLPFVHRIPILQTRNKQETADLLQVLASMWLSDYTEFRDGKKTDYITTIKHTHTKGEQRDDPVVFASTVLSSCKGISPATAKVILEGCGGSLEGVMAASVEKIAAIPNGKTKVGQAKAKKLFELLHYKTSGVNQSSPSLPTEEEPEMTQS</sequence>
<protein>
    <recommendedName>
        <fullName evidence="3">ERCC4 domain-containing protein</fullName>
    </recommendedName>
</protein>
<evidence type="ECO:0000313" key="4">
    <source>
        <dbReference type="EMBL" id="QHU32308.1"/>
    </source>
</evidence>
<dbReference type="GO" id="GO:0008821">
    <property type="term" value="F:crossover junction DNA endonuclease activity"/>
    <property type="evidence" value="ECO:0007669"/>
    <property type="project" value="InterPro"/>
</dbReference>
<proteinExistence type="predicted"/>
<dbReference type="GO" id="GO:0000712">
    <property type="term" value="P:resolution of meiotic recombination intermediates"/>
    <property type="evidence" value="ECO:0007669"/>
    <property type="project" value="TreeGrafter"/>
</dbReference>
<dbReference type="GO" id="GO:0003677">
    <property type="term" value="F:DNA binding"/>
    <property type="evidence" value="ECO:0007669"/>
    <property type="project" value="InterPro"/>
</dbReference>
<dbReference type="AlphaFoldDB" id="A0A6C0LQQ5"/>
<evidence type="ECO:0000256" key="2">
    <source>
        <dbReference type="SAM" id="MobiDB-lite"/>
    </source>
</evidence>
<dbReference type="GO" id="GO:0031573">
    <property type="term" value="P:mitotic intra-S DNA damage checkpoint signaling"/>
    <property type="evidence" value="ECO:0007669"/>
    <property type="project" value="TreeGrafter"/>
</dbReference>
<dbReference type="GO" id="GO:0000727">
    <property type="term" value="P:double-strand break repair via break-induced replication"/>
    <property type="evidence" value="ECO:0007669"/>
    <property type="project" value="TreeGrafter"/>
</dbReference>
<dbReference type="Gene3D" id="3.40.50.10130">
    <property type="match status" value="1"/>
</dbReference>
<feature type="compositionally biased region" description="Acidic residues" evidence="2">
    <location>
        <begin position="248"/>
        <end position="257"/>
    </location>
</feature>
<evidence type="ECO:0000259" key="3">
    <source>
        <dbReference type="SMART" id="SM00891"/>
    </source>
</evidence>
<feature type="region of interest" description="Disordered" evidence="2">
    <location>
        <begin position="238"/>
        <end position="257"/>
    </location>
</feature>
<dbReference type="InterPro" id="IPR006166">
    <property type="entry name" value="ERCC4_domain"/>
</dbReference>
<dbReference type="SUPFAM" id="SSF52980">
    <property type="entry name" value="Restriction endonuclease-like"/>
    <property type="match status" value="1"/>
</dbReference>
<dbReference type="GO" id="GO:0048257">
    <property type="term" value="F:3'-flap endonuclease activity"/>
    <property type="evidence" value="ECO:0007669"/>
    <property type="project" value="TreeGrafter"/>
</dbReference>
<evidence type="ECO:0000256" key="1">
    <source>
        <dbReference type="ARBA" id="ARBA00022801"/>
    </source>
</evidence>
<keyword evidence="1" id="KW-0378">Hydrolase</keyword>
<organism evidence="4">
    <name type="scientific">viral metagenome</name>
    <dbReference type="NCBI Taxonomy" id="1070528"/>
    <lineage>
        <taxon>unclassified sequences</taxon>
        <taxon>metagenomes</taxon>
        <taxon>organismal metagenomes</taxon>
    </lineage>
</organism>
<reference evidence="4" key="1">
    <citation type="journal article" date="2020" name="Nature">
        <title>Giant virus diversity and host interactions through global metagenomics.</title>
        <authorList>
            <person name="Schulz F."/>
            <person name="Roux S."/>
            <person name="Paez-Espino D."/>
            <person name="Jungbluth S."/>
            <person name="Walsh D.A."/>
            <person name="Denef V.J."/>
            <person name="McMahon K.D."/>
            <person name="Konstantinidis K.T."/>
            <person name="Eloe-Fadrosh E.A."/>
            <person name="Kyrpides N.C."/>
            <person name="Woyke T."/>
        </authorList>
    </citation>
    <scope>NUCLEOTIDE SEQUENCE</scope>
    <source>
        <strain evidence="4">GVMAG-M-3300027963-9</strain>
    </source>
</reference>
<dbReference type="InterPro" id="IPR011335">
    <property type="entry name" value="Restrct_endonuc-II-like"/>
</dbReference>
<dbReference type="GO" id="GO:0005634">
    <property type="term" value="C:nucleus"/>
    <property type="evidence" value="ECO:0007669"/>
    <property type="project" value="TreeGrafter"/>
</dbReference>
<accession>A0A6C0LQQ5</accession>
<dbReference type="PANTHER" id="PTHR13451">
    <property type="entry name" value="CLASS II CROSSOVER JUNCTION ENDONUCLEASE MUS81"/>
    <property type="match status" value="1"/>
</dbReference>
<dbReference type="GO" id="GO:0048476">
    <property type="term" value="C:Holliday junction resolvase complex"/>
    <property type="evidence" value="ECO:0007669"/>
    <property type="project" value="TreeGrafter"/>
</dbReference>
<dbReference type="SUPFAM" id="SSF47781">
    <property type="entry name" value="RuvA domain 2-like"/>
    <property type="match status" value="1"/>
</dbReference>
<dbReference type="Pfam" id="PF02732">
    <property type="entry name" value="ERCC4"/>
    <property type="match status" value="1"/>
</dbReference>
<dbReference type="InterPro" id="IPR010994">
    <property type="entry name" value="RuvA_2-like"/>
</dbReference>
<dbReference type="PANTHER" id="PTHR13451:SF0">
    <property type="entry name" value="CROSSOVER JUNCTION ENDONUCLEASE MUS81"/>
    <property type="match status" value="1"/>
</dbReference>
<name>A0A6C0LQQ5_9ZZZZ</name>
<feature type="domain" description="ERCC4" evidence="3">
    <location>
        <begin position="5"/>
        <end position="91"/>
    </location>
</feature>
<dbReference type="GO" id="GO:0006308">
    <property type="term" value="P:DNA catabolic process"/>
    <property type="evidence" value="ECO:0007669"/>
    <property type="project" value="InterPro"/>
</dbReference>
<dbReference type="EMBL" id="MN740538">
    <property type="protein sequence ID" value="QHU32308.1"/>
    <property type="molecule type" value="Genomic_DNA"/>
</dbReference>
<dbReference type="InterPro" id="IPR033309">
    <property type="entry name" value="Mus81"/>
</dbReference>
<dbReference type="Gene3D" id="1.10.150.20">
    <property type="entry name" value="5' to 3' exonuclease, C-terminal subdomain"/>
    <property type="match status" value="1"/>
</dbReference>
<dbReference type="SMART" id="SM00891">
    <property type="entry name" value="ERCC4"/>
    <property type="match status" value="1"/>
</dbReference>